<name>A0A0W0TDJ6_9GAMM</name>
<organism evidence="3 4">
    <name type="scientific">Legionella drozanskii LLAP-1</name>
    <dbReference type="NCBI Taxonomy" id="1212489"/>
    <lineage>
        <taxon>Bacteria</taxon>
        <taxon>Pseudomonadati</taxon>
        <taxon>Pseudomonadota</taxon>
        <taxon>Gammaproteobacteria</taxon>
        <taxon>Legionellales</taxon>
        <taxon>Legionellaceae</taxon>
        <taxon>Legionella</taxon>
    </lineage>
</organism>
<dbReference type="AlphaFoldDB" id="A0A0W0TDJ6"/>
<evidence type="ECO:0000313" key="4">
    <source>
        <dbReference type="Proteomes" id="UP000054736"/>
    </source>
</evidence>
<dbReference type="GO" id="GO:0005829">
    <property type="term" value="C:cytosol"/>
    <property type="evidence" value="ECO:0007669"/>
    <property type="project" value="TreeGrafter"/>
</dbReference>
<dbReference type="InterPro" id="IPR007454">
    <property type="entry name" value="UPF0250_YbeD-like"/>
</dbReference>
<reference evidence="3 4" key="1">
    <citation type="submission" date="2015-11" db="EMBL/GenBank/DDBJ databases">
        <title>Genomic analysis of 38 Legionella species identifies large and diverse effector repertoires.</title>
        <authorList>
            <person name="Burstein D."/>
            <person name="Amaro F."/>
            <person name="Zusman T."/>
            <person name="Lifshitz Z."/>
            <person name="Cohen O."/>
            <person name="Gilbert J.A."/>
            <person name="Pupko T."/>
            <person name="Shuman H.A."/>
            <person name="Segal G."/>
        </authorList>
    </citation>
    <scope>NUCLEOTIDE SEQUENCE [LARGE SCALE GENOMIC DNA]</scope>
    <source>
        <strain evidence="3 4">ATCC 700990</strain>
    </source>
</reference>
<comment type="caution">
    <text evidence="3">The sequence shown here is derived from an EMBL/GenBank/DDBJ whole genome shotgun (WGS) entry which is preliminary data.</text>
</comment>
<proteinExistence type="inferred from homology"/>
<protein>
    <recommendedName>
        <fullName evidence="2">UPF0250 protein Ldro_0007</fullName>
    </recommendedName>
</protein>
<dbReference type="Pfam" id="PF04359">
    <property type="entry name" value="DUF493"/>
    <property type="match status" value="1"/>
</dbReference>
<evidence type="ECO:0000256" key="1">
    <source>
        <dbReference type="ARBA" id="ARBA00008460"/>
    </source>
</evidence>
<dbReference type="RefSeq" id="WP_238583927.1">
    <property type="nucleotide sequence ID" value="NZ_CAAAIU010000006.1"/>
</dbReference>
<dbReference type="PANTHER" id="PTHR38036:SF1">
    <property type="entry name" value="UPF0250 PROTEIN YBED"/>
    <property type="match status" value="1"/>
</dbReference>
<dbReference type="Gene3D" id="3.30.70.260">
    <property type="match status" value="1"/>
</dbReference>
<dbReference type="EMBL" id="LNXY01000001">
    <property type="protein sequence ID" value="KTC93657.1"/>
    <property type="molecule type" value="Genomic_DNA"/>
</dbReference>
<dbReference type="InterPro" id="IPR027471">
    <property type="entry name" value="YbeD-like_sf"/>
</dbReference>
<dbReference type="Proteomes" id="UP000054736">
    <property type="component" value="Unassembled WGS sequence"/>
</dbReference>
<comment type="similarity">
    <text evidence="1 2">Belongs to the UPF0250 family.</text>
</comment>
<dbReference type="HAMAP" id="MF_00659">
    <property type="entry name" value="UPF0250"/>
    <property type="match status" value="1"/>
</dbReference>
<dbReference type="SUPFAM" id="SSF117991">
    <property type="entry name" value="YbeD/HP0495-like"/>
    <property type="match status" value="1"/>
</dbReference>
<evidence type="ECO:0000313" key="3">
    <source>
        <dbReference type="EMBL" id="KTC93657.1"/>
    </source>
</evidence>
<gene>
    <name evidence="3" type="ORF">Ldro_0007</name>
</gene>
<dbReference type="STRING" id="1212489.Ldro_0007"/>
<keyword evidence="4" id="KW-1185">Reference proteome</keyword>
<evidence type="ECO:0000256" key="2">
    <source>
        <dbReference type="HAMAP-Rule" id="MF_00659"/>
    </source>
</evidence>
<dbReference type="PATRIC" id="fig|1212489.4.peg.8"/>
<dbReference type="PANTHER" id="PTHR38036">
    <property type="entry name" value="UPF0250 PROTEIN YBED"/>
    <property type="match status" value="1"/>
</dbReference>
<sequence length="99" mass="11506">MKNTNNLLKNSMTDKETLIQFPCNFPIKIIGKKTELFAAEINEIIYKHFPETPDEAIVYQESMRGNYLSITVTVYVHDQQSLDALYQEITKHPDIKMVL</sequence>
<accession>A0A0W0TDJ6</accession>